<organism evidence="2 3">
    <name type="scientific">Methylorubrum extorquens (strain DSM 6343 / CIP 106787 / DM4)</name>
    <name type="common">Methylobacterium extorquens</name>
    <dbReference type="NCBI Taxonomy" id="661410"/>
    <lineage>
        <taxon>Bacteria</taxon>
        <taxon>Pseudomonadati</taxon>
        <taxon>Pseudomonadota</taxon>
        <taxon>Alphaproteobacteria</taxon>
        <taxon>Hyphomicrobiales</taxon>
        <taxon>Methylobacteriaceae</taxon>
        <taxon>Methylorubrum</taxon>
    </lineage>
</organism>
<accession>C7CEN7</accession>
<keyword evidence="1" id="KW-0812">Transmembrane</keyword>
<keyword evidence="1" id="KW-1133">Transmembrane helix</keyword>
<reference evidence="3" key="1">
    <citation type="journal article" date="2009" name="PLoS ONE">
        <title>Methylobacterium genome sequences: a reference blueprint to investigate microbial metabolism of C1 compounds from natural and industrial sources.</title>
        <authorList>
            <person name="Vuilleumier S."/>
            <person name="Chistoserdova L."/>
            <person name="Lee M.-C."/>
            <person name="Bringel F."/>
            <person name="Lajus A."/>
            <person name="Zhou Y."/>
            <person name="Gourion B."/>
            <person name="Barbe V."/>
            <person name="Chang J."/>
            <person name="Cruveiller S."/>
            <person name="Dossat C."/>
            <person name="Gillett W."/>
            <person name="Gruffaz C."/>
            <person name="Haugen E."/>
            <person name="Hourcade E."/>
            <person name="Levy R."/>
            <person name="Mangenot S."/>
            <person name="Muller E."/>
            <person name="Nadalig T."/>
            <person name="Pagni M."/>
            <person name="Penny C."/>
            <person name="Peyraud R."/>
            <person name="Robinson D.G."/>
            <person name="Roche D."/>
            <person name="Rouy Z."/>
            <person name="Saenampechek C."/>
            <person name="Salvignol G."/>
            <person name="Vallenet D."/>
            <person name="Wu Z."/>
            <person name="Marx C.J."/>
            <person name="Vorholt J.A."/>
            <person name="Olson M.V."/>
            <person name="Kaul R."/>
            <person name="Weissenbach J."/>
            <person name="Medigue C."/>
            <person name="Lidstrom M.E."/>
        </authorList>
    </citation>
    <scope>NUCLEOTIDE SEQUENCE [LARGE SCALE GENOMIC DNA]</scope>
    <source>
        <strain evidence="3">DSM 6343 / CIP 106787 / DM4</strain>
    </source>
</reference>
<dbReference type="KEGG" id="mdi:METDI4359"/>
<evidence type="ECO:0000256" key="1">
    <source>
        <dbReference type="SAM" id="Phobius"/>
    </source>
</evidence>
<feature type="transmembrane region" description="Helical" evidence="1">
    <location>
        <begin position="106"/>
        <end position="127"/>
    </location>
</feature>
<dbReference type="EMBL" id="FP103042">
    <property type="protein sequence ID" value="CAX25989.1"/>
    <property type="molecule type" value="Genomic_DNA"/>
</dbReference>
<evidence type="ECO:0000313" key="3">
    <source>
        <dbReference type="Proteomes" id="UP000008070"/>
    </source>
</evidence>
<dbReference type="Proteomes" id="UP000008070">
    <property type="component" value="Chromosome"/>
</dbReference>
<gene>
    <name evidence="2" type="ORF">METD_I4359</name>
</gene>
<keyword evidence="1" id="KW-0472">Membrane</keyword>
<proteinExistence type="predicted"/>
<feature type="transmembrane region" description="Helical" evidence="1">
    <location>
        <begin position="139"/>
        <end position="160"/>
    </location>
</feature>
<name>C7CEN7_METED</name>
<dbReference type="HOGENOM" id="CLU_952511_0_0_5"/>
<protein>
    <submittedName>
        <fullName evidence="2">Uncharacterized protein</fullName>
    </submittedName>
</protein>
<evidence type="ECO:0000313" key="2">
    <source>
        <dbReference type="EMBL" id="CAX25989.1"/>
    </source>
</evidence>
<dbReference type="AlphaFoldDB" id="C7CEN7"/>
<sequence length="292" mass="31831">MAAFPDDWSGGLANGAAAVEVLGAGEAIRVRRPDGTTCVLRAADARAGRPGRCRGGDPPGVPCPSSGAGLTAAVEGVDARGVPIAPRPGRVYHPRMLEALSKFVDILKATGWQTGFIAVAAGLFLYLSQAGVLPPLEPWMLQTGWAIALAFAALSAASLASACQRGVQAAWAWWMRRRAQDAAEARFVEDIPTLTEEERRILGYLRHHQVRTFDSDMDGGYACTLLSKGYVRHVYGAQAVDRTRVPTHVADHVWRIVNERPDDFPHDPQWSREGGSRSRVEVHPWRIPWNLR</sequence>